<dbReference type="EMBL" id="SZUA01000001">
    <property type="protein sequence ID" value="TKR32784.1"/>
    <property type="molecule type" value="Genomic_DNA"/>
</dbReference>
<reference evidence="2 3" key="1">
    <citation type="submission" date="2019-04" db="EMBL/GenBank/DDBJ databases">
        <title>Reference strain of H23.</title>
        <authorList>
            <person name="Luo X."/>
        </authorList>
    </citation>
    <scope>NUCLEOTIDE SEQUENCE [LARGE SCALE GENOMIC DNA]</scope>
    <source>
        <strain evidence="2 3">H23</strain>
    </source>
</reference>
<dbReference type="RefSeq" id="WP_137264993.1">
    <property type="nucleotide sequence ID" value="NZ_SZUA01000001.1"/>
</dbReference>
<accession>A0A4U5JSM4</accession>
<keyword evidence="3" id="KW-1185">Reference proteome</keyword>
<evidence type="ECO:0000256" key="1">
    <source>
        <dbReference type="SAM" id="MobiDB-lite"/>
    </source>
</evidence>
<proteinExistence type="predicted"/>
<dbReference type="Proteomes" id="UP000308707">
    <property type="component" value="Unassembled WGS sequence"/>
</dbReference>
<protein>
    <recommendedName>
        <fullName evidence="4">Hpt domain-containing protein</fullName>
    </recommendedName>
</protein>
<feature type="region of interest" description="Disordered" evidence="1">
    <location>
        <begin position="1"/>
        <end position="20"/>
    </location>
</feature>
<name>A0A4U5JSM4_9GAMM</name>
<evidence type="ECO:0008006" key="4">
    <source>
        <dbReference type="Google" id="ProtNLM"/>
    </source>
</evidence>
<evidence type="ECO:0000313" key="2">
    <source>
        <dbReference type="EMBL" id="TKR32784.1"/>
    </source>
</evidence>
<dbReference type="AlphaFoldDB" id="A0A4U5JSM4"/>
<gene>
    <name evidence="2" type="ORF">FCE95_00155</name>
</gene>
<comment type="caution">
    <text evidence="2">The sequence shown here is derived from an EMBL/GenBank/DDBJ whole genome shotgun (WGS) entry which is preliminary data.</text>
</comment>
<evidence type="ECO:0000313" key="3">
    <source>
        <dbReference type="Proteomes" id="UP000308707"/>
    </source>
</evidence>
<sequence>MHKLRRAPSPGSAQSEATPLPRPDAALKLLPAPAATVAPAERTACLVCPELSALVDLLGDAVAADGVALMLIEATLKDIAELDACLDSCDLDRAALCLHRIVGGYHVLGPSPLMDEGRALLAEMRTARKGATLARLARFRGRLLALTWRLEEAMEAGREPRTA</sequence>
<organism evidence="2 3">
    <name type="scientific">Luteimonas gilva</name>
    <dbReference type="NCBI Taxonomy" id="2572684"/>
    <lineage>
        <taxon>Bacteria</taxon>
        <taxon>Pseudomonadati</taxon>
        <taxon>Pseudomonadota</taxon>
        <taxon>Gammaproteobacteria</taxon>
        <taxon>Lysobacterales</taxon>
        <taxon>Lysobacteraceae</taxon>
        <taxon>Luteimonas</taxon>
    </lineage>
</organism>